<gene>
    <name evidence="2" type="ORF">ACFMB1_16790</name>
</gene>
<dbReference type="Gene3D" id="3.10.180.10">
    <property type="entry name" value="2,3-Dihydroxybiphenyl 1,2-Dioxygenase, domain 1"/>
    <property type="match status" value="1"/>
</dbReference>
<evidence type="ECO:0000259" key="1">
    <source>
        <dbReference type="PROSITE" id="PS51819"/>
    </source>
</evidence>
<dbReference type="InterPro" id="IPR004360">
    <property type="entry name" value="Glyas_Fos-R_dOase_dom"/>
</dbReference>
<dbReference type="InterPro" id="IPR037523">
    <property type="entry name" value="VOC_core"/>
</dbReference>
<protein>
    <submittedName>
        <fullName evidence="2">VOC family protein</fullName>
    </submittedName>
</protein>
<name>A0ABW1KYQ7_9PROT</name>
<evidence type="ECO:0000313" key="2">
    <source>
        <dbReference type="EMBL" id="MFC6037216.1"/>
    </source>
</evidence>
<dbReference type="CDD" id="cd07262">
    <property type="entry name" value="VOC_like"/>
    <property type="match status" value="1"/>
</dbReference>
<dbReference type="PROSITE" id="PS51819">
    <property type="entry name" value="VOC"/>
    <property type="match status" value="1"/>
</dbReference>
<proteinExistence type="predicted"/>
<sequence length="126" mass="13235">MLAYSMVGSNDFDKARAFYGELLADLGAKELMVRPDGGAVFWGREPGNPMFGICKPWDGAAAAGGNGTMVAFAAKDPAQVKALYEKAISLGATDEGEPGPRLDGLCSCGYVRDPDGNKLNFFCMGS</sequence>
<dbReference type="RefSeq" id="WP_379881434.1">
    <property type="nucleotide sequence ID" value="NZ_JBHPON010000003.1"/>
</dbReference>
<comment type="caution">
    <text evidence="2">The sequence shown here is derived from an EMBL/GenBank/DDBJ whole genome shotgun (WGS) entry which is preliminary data.</text>
</comment>
<dbReference type="PANTHER" id="PTHR35006:SF1">
    <property type="entry name" value="BLL2941 PROTEIN"/>
    <property type="match status" value="1"/>
</dbReference>
<reference evidence="2 3" key="1">
    <citation type="submission" date="2024-09" db="EMBL/GenBank/DDBJ databases">
        <authorList>
            <person name="Zhang Z.-H."/>
        </authorList>
    </citation>
    <scope>NUCLEOTIDE SEQUENCE [LARGE SCALE GENOMIC DNA]</scope>
    <source>
        <strain evidence="2 3">HHTR114</strain>
    </source>
</reference>
<keyword evidence="3" id="KW-1185">Reference proteome</keyword>
<dbReference type="EMBL" id="JBHPON010000003">
    <property type="protein sequence ID" value="MFC6037216.1"/>
    <property type="molecule type" value="Genomic_DNA"/>
</dbReference>
<dbReference type="SUPFAM" id="SSF54593">
    <property type="entry name" value="Glyoxalase/Bleomycin resistance protein/Dihydroxybiphenyl dioxygenase"/>
    <property type="match status" value="1"/>
</dbReference>
<dbReference type="InterPro" id="IPR029068">
    <property type="entry name" value="Glyas_Bleomycin-R_OHBP_Dase"/>
</dbReference>
<feature type="domain" description="VOC" evidence="1">
    <location>
        <begin position="1"/>
        <end position="124"/>
    </location>
</feature>
<organism evidence="2 3">
    <name type="scientific">Hyphococcus aureus</name>
    <dbReference type="NCBI Taxonomy" id="2666033"/>
    <lineage>
        <taxon>Bacteria</taxon>
        <taxon>Pseudomonadati</taxon>
        <taxon>Pseudomonadota</taxon>
        <taxon>Alphaproteobacteria</taxon>
        <taxon>Parvularculales</taxon>
        <taxon>Parvularculaceae</taxon>
        <taxon>Hyphococcus</taxon>
    </lineage>
</organism>
<evidence type="ECO:0000313" key="3">
    <source>
        <dbReference type="Proteomes" id="UP001596116"/>
    </source>
</evidence>
<accession>A0ABW1KYQ7</accession>
<dbReference type="Proteomes" id="UP001596116">
    <property type="component" value="Unassembled WGS sequence"/>
</dbReference>
<dbReference type="Pfam" id="PF00903">
    <property type="entry name" value="Glyoxalase"/>
    <property type="match status" value="1"/>
</dbReference>
<dbReference type="PANTHER" id="PTHR35006">
    <property type="entry name" value="GLYOXALASE FAMILY PROTEIN (AFU_ORTHOLOGUE AFUA_5G14830)"/>
    <property type="match status" value="1"/>
</dbReference>